<dbReference type="STRING" id="15368.A0A2K2CQY7"/>
<feature type="compositionally biased region" description="Acidic residues" evidence="7">
    <location>
        <begin position="1"/>
        <end position="10"/>
    </location>
</feature>
<reference evidence="10" key="3">
    <citation type="submission" date="2018-08" db="UniProtKB">
        <authorList>
            <consortium name="EnsemblPlants"/>
        </authorList>
    </citation>
    <scope>IDENTIFICATION</scope>
    <source>
        <strain evidence="10">cv. Bd21</strain>
    </source>
</reference>
<organism evidence="9">
    <name type="scientific">Brachypodium distachyon</name>
    <name type="common">Purple false brome</name>
    <name type="synonym">Trachynia distachya</name>
    <dbReference type="NCBI Taxonomy" id="15368"/>
    <lineage>
        <taxon>Eukaryota</taxon>
        <taxon>Viridiplantae</taxon>
        <taxon>Streptophyta</taxon>
        <taxon>Embryophyta</taxon>
        <taxon>Tracheophyta</taxon>
        <taxon>Spermatophyta</taxon>
        <taxon>Magnoliopsida</taxon>
        <taxon>Liliopsida</taxon>
        <taxon>Poales</taxon>
        <taxon>Poaceae</taxon>
        <taxon>BOP clade</taxon>
        <taxon>Pooideae</taxon>
        <taxon>Stipodae</taxon>
        <taxon>Brachypodieae</taxon>
        <taxon>Brachypodium</taxon>
    </lineage>
</organism>
<name>A0A2K2CQY7_BRADI</name>
<keyword evidence="2 6" id="KW-0678">Repressor</keyword>
<keyword evidence="4 6" id="KW-0804">Transcription</keyword>
<evidence type="ECO:0000256" key="4">
    <source>
        <dbReference type="ARBA" id="ARBA00023163"/>
    </source>
</evidence>
<evidence type="ECO:0000313" key="11">
    <source>
        <dbReference type="Proteomes" id="UP000008810"/>
    </source>
</evidence>
<keyword evidence="5 6" id="KW-0539">Nucleus</keyword>
<proteinExistence type="predicted"/>
<evidence type="ECO:0000256" key="6">
    <source>
        <dbReference type="RuleBase" id="RU367028"/>
    </source>
</evidence>
<dbReference type="RefSeq" id="XP_010239343.2">
    <property type="nucleotide sequence ID" value="XM_010241041.3"/>
</dbReference>
<evidence type="ECO:0000259" key="8">
    <source>
        <dbReference type="PROSITE" id="PS51754"/>
    </source>
</evidence>
<feature type="region of interest" description="Disordered" evidence="7">
    <location>
        <begin position="85"/>
        <end position="117"/>
    </location>
</feature>
<evidence type="ECO:0000313" key="10">
    <source>
        <dbReference type="EnsemblPlants" id="PNT64440"/>
    </source>
</evidence>
<sequence length="274" mass="29569">MDHEELEEEEEAKKKMKKKKMGSKSKKHPRLHGPFLHFSKAFKKLQYSGHGRSSAANGDDDPDPSAPAAIASRSSSLLSACMHPRTLSFSSSGGGRQRQVAVHHRGDEDDDDDGGGSLAVNFRSLRIESTTAVVGNGSSSSSAQAQEEEEDCGGGPESGGKAAVGGGVAVVTFSVAPYEDFRRSMREMVDARQRGVLAAGASVDWDLMEELLFCYLQLNDRAVHKDILRAFTDTVAALRRRRRKPRKSSRRTRVRAGPQATGDGVVQDQPAGSS</sequence>
<feature type="compositionally biased region" description="Basic residues" evidence="7">
    <location>
        <begin position="239"/>
        <end position="254"/>
    </location>
</feature>
<keyword evidence="3 6" id="KW-0805">Transcription regulation</keyword>
<accession>A0A2K2CQY7</accession>
<dbReference type="Proteomes" id="UP000008810">
    <property type="component" value="Chromosome 4"/>
</dbReference>
<dbReference type="EMBL" id="CM000883">
    <property type="protein sequence ID" value="PNT64440.1"/>
    <property type="molecule type" value="Genomic_DNA"/>
</dbReference>
<evidence type="ECO:0000313" key="9">
    <source>
        <dbReference type="EMBL" id="PNT64440.1"/>
    </source>
</evidence>
<feature type="region of interest" description="Disordered" evidence="7">
    <location>
        <begin position="239"/>
        <end position="274"/>
    </location>
</feature>
<protein>
    <recommendedName>
        <fullName evidence="6">Transcription repressor</fullName>
    </recommendedName>
    <alternativeName>
        <fullName evidence="6">Ovate family protein</fullName>
    </alternativeName>
</protein>
<comment type="function">
    <text evidence="6">Transcriptional repressor that regulates multiple aspects of plant growth and development.</text>
</comment>
<comment type="subcellular location">
    <subcellularLocation>
        <location evidence="1 6">Nucleus</location>
    </subcellularLocation>
</comment>
<dbReference type="Gramene" id="PNT64440">
    <property type="protein sequence ID" value="PNT64440"/>
    <property type="gene ID" value="BRADI_4g28585v3"/>
</dbReference>
<dbReference type="OrthoDB" id="689512at2759"/>
<evidence type="ECO:0000256" key="5">
    <source>
        <dbReference type="ARBA" id="ARBA00023242"/>
    </source>
</evidence>
<dbReference type="InterPro" id="IPR006458">
    <property type="entry name" value="Ovate_C"/>
</dbReference>
<keyword evidence="11" id="KW-1185">Reference proteome</keyword>
<dbReference type="PANTHER" id="PTHR33057:SF117">
    <property type="entry name" value="TRANSCRIPTION REPRESSOR OFP14"/>
    <property type="match status" value="1"/>
</dbReference>
<dbReference type="EnsemblPlants" id="PNT64440">
    <property type="protein sequence ID" value="PNT64440"/>
    <property type="gene ID" value="BRADI_4g28585v3"/>
</dbReference>
<dbReference type="InterPro" id="IPR038933">
    <property type="entry name" value="Ovate"/>
</dbReference>
<dbReference type="GO" id="GO:0045892">
    <property type="term" value="P:negative regulation of DNA-templated transcription"/>
    <property type="evidence" value="ECO:0007669"/>
    <property type="project" value="UniProtKB-UniRule"/>
</dbReference>
<evidence type="ECO:0000256" key="7">
    <source>
        <dbReference type="SAM" id="MobiDB-lite"/>
    </source>
</evidence>
<feature type="region of interest" description="Disordered" evidence="7">
    <location>
        <begin position="133"/>
        <end position="161"/>
    </location>
</feature>
<reference evidence="9 10" key="1">
    <citation type="journal article" date="2010" name="Nature">
        <title>Genome sequencing and analysis of the model grass Brachypodium distachyon.</title>
        <authorList>
            <consortium name="International Brachypodium Initiative"/>
        </authorList>
    </citation>
    <scope>NUCLEOTIDE SEQUENCE [LARGE SCALE GENOMIC DNA]</scope>
    <source>
        <strain evidence="9">Bd21</strain>
        <strain evidence="10">cv. Bd21</strain>
    </source>
</reference>
<gene>
    <name evidence="10" type="primary">LOC104585086</name>
    <name evidence="9" type="ORF">BRADI_4g28585v3</name>
</gene>
<dbReference type="GeneID" id="104585086"/>
<evidence type="ECO:0000256" key="1">
    <source>
        <dbReference type="ARBA" id="ARBA00004123"/>
    </source>
</evidence>
<dbReference type="AlphaFoldDB" id="A0A2K2CQY7"/>
<dbReference type="PANTHER" id="PTHR33057">
    <property type="entry name" value="TRANSCRIPTION REPRESSOR OFP7-RELATED"/>
    <property type="match status" value="1"/>
</dbReference>
<dbReference type="Pfam" id="PF04844">
    <property type="entry name" value="Ovate"/>
    <property type="match status" value="1"/>
</dbReference>
<feature type="region of interest" description="Disordered" evidence="7">
    <location>
        <begin position="1"/>
        <end position="71"/>
    </location>
</feature>
<evidence type="ECO:0000256" key="2">
    <source>
        <dbReference type="ARBA" id="ARBA00022491"/>
    </source>
</evidence>
<feature type="compositionally biased region" description="Basic residues" evidence="7">
    <location>
        <begin position="14"/>
        <end position="31"/>
    </location>
</feature>
<evidence type="ECO:0000256" key="3">
    <source>
        <dbReference type="ARBA" id="ARBA00023015"/>
    </source>
</evidence>
<feature type="domain" description="OVATE" evidence="8">
    <location>
        <begin position="170"/>
        <end position="237"/>
    </location>
</feature>
<dbReference type="PROSITE" id="PS51754">
    <property type="entry name" value="OVATE"/>
    <property type="match status" value="1"/>
</dbReference>
<dbReference type="GO" id="GO:0005634">
    <property type="term" value="C:nucleus"/>
    <property type="evidence" value="ECO:0007669"/>
    <property type="project" value="UniProtKB-SubCell"/>
</dbReference>
<dbReference type="KEGG" id="bdi:104585086"/>
<reference evidence="9" key="2">
    <citation type="submission" date="2017-06" db="EMBL/GenBank/DDBJ databases">
        <title>WGS assembly of Brachypodium distachyon.</title>
        <authorList>
            <consortium name="The International Brachypodium Initiative"/>
            <person name="Lucas S."/>
            <person name="Harmon-Smith M."/>
            <person name="Lail K."/>
            <person name="Tice H."/>
            <person name="Grimwood J."/>
            <person name="Bruce D."/>
            <person name="Barry K."/>
            <person name="Shu S."/>
            <person name="Lindquist E."/>
            <person name="Wang M."/>
            <person name="Pitluck S."/>
            <person name="Vogel J.P."/>
            <person name="Garvin D.F."/>
            <person name="Mockler T.C."/>
            <person name="Schmutz J."/>
            <person name="Rokhsar D."/>
            <person name="Bevan M.W."/>
        </authorList>
    </citation>
    <scope>NUCLEOTIDE SEQUENCE</scope>
    <source>
        <strain evidence="9">Bd21</strain>
    </source>
</reference>
<dbReference type="NCBIfam" id="TIGR01568">
    <property type="entry name" value="A_thal_3678"/>
    <property type="match status" value="1"/>
</dbReference>